<evidence type="ECO:0000256" key="2">
    <source>
        <dbReference type="ARBA" id="ARBA00022889"/>
    </source>
</evidence>
<dbReference type="GO" id="GO:0005178">
    <property type="term" value="F:integrin binding"/>
    <property type="evidence" value="ECO:0007669"/>
    <property type="project" value="TreeGrafter"/>
</dbReference>
<dbReference type="EMBL" id="OV121133">
    <property type="protein sequence ID" value="CAH0551006.1"/>
    <property type="molecule type" value="Genomic_DNA"/>
</dbReference>
<evidence type="ECO:0000313" key="5">
    <source>
        <dbReference type="Proteomes" id="UP001154078"/>
    </source>
</evidence>
<evidence type="ECO:0000259" key="3">
    <source>
        <dbReference type="Pfam" id="PF00373"/>
    </source>
</evidence>
<dbReference type="Pfam" id="PF00373">
    <property type="entry name" value="FERM_M"/>
    <property type="match status" value="1"/>
</dbReference>
<accession>A0A9P0FET9</accession>
<dbReference type="GO" id="GO:0007229">
    <property type="term" value="P:integrin-mediated signaling pathway"/>
    <property type="evidence" value="ECO:0007669"/>
    <property type="project" value="InterPro"/>
</dbReference>
<keyword evidence="2" id="KW-0130">Cell adhesion</keyword>
<dbReference type="CDD" id="cd13205">
    <property type="entry name" value="FERM_C_fermitin"/>
    <property type="match status" value="1"/>
</dbReference>
<dbReference type="PANTHER" id="PTHR16160">
    <property type="entry name" value="FERMITIN 2-RELATED"/>
    <property type="match status" value="1"/>
</dbReference>
<organism evidence="4 5">
    <name type="scientific">Brassicogethes aeneus</name>
    <name type="common">Rape pollen beetle</name>
    <name type="synonym">Meligethes aeneus</name>
    <dbReference type="NCBI Taxonomy" id="1431903"/>
    <lineage>
        <taxon>Eukaryota</taxon>
        <taxon>Metazoa</taxon>
        <taxon>Ecdysozoa</taxon>
        <taxon>Arthropoda</taxon>
        <taxon>Hexapoda</taxon>
        <taxon>Insecta</taxon>
        <taxon>Pterygota</taxon>
        <taxon>Neoptera</taxon>
        <taxon>Endopterygota</taxon>
        <taxon>Coleoptera</taxon>
        <taxon>Polyphaga</taxon>
        <taxon>Cucujiformia</taxon>
        <taxon>Nitidulidae</taxon>
        <taxon>Meligethinae</taxon>
        <taxon>Brassicogethes</taxon>
    </lineage>
</organism>
<dbReference type="OrthoDB" id="10057618at2759"/>
<name>A0A9P0FET9_BRAAE</name>
<comment type="similarity">
    <text evidence="1">Belongs to the kindlin family.</text>
</comment>
<dbReference type="InterPro" id="IPR037843">
    <property type="entry name" value="Kindlin/fermitin"/>
</dbReference>
<feature type="domain" description="FERM central" evidence="3">
    <location>
        <begin position="283"/>
        <end position="354"/>
    </location>
</feature>
<gene>
    <name evidence="4" type="ORF">MELIAE_LOCUS3708</name>
</gene>
<dbReference type="Proteomes" id="UP001154078">
    <property type="component" value="Chromosome 2"/>
</dbReference>
<dbReference type="GO" id="GO:0007160">
    <property type="term" value="P:cell-matrix adhesion"/>
    <property type="evidence" value="ECO:0007669"/>
    <property type="project" value="TreeGrafter"/>
</dbReference>
<evidence type="ECO:0000313" key="4">
    <source>
        <dbReference type="EMBL" id="CAH0551006.1"/>
    </source>
</evidence>
<proteinExistence type="inferred from homology"/>
<dbReference type="PANTHER" id="PTHR16160:SF13">
    <property type="entry name" value="FERMITIN 2-RELATED"/>
    <property type="match status" value="1"/>
</dbReference>
<dbReference type="InterPro" id="IPR011993">
    <property type="entry name" value="PH-like_dom_sf"/>
</dbReference>
<evidence type="ECO:0000256" key="1">
    <source>
        <dbReference type="ARBA" id="ARBA00008052"/>
    </source>
</evidence>
<protein>
    <recommendedName>
        <fullName evidence="3">FERM central domain-containing protein</fullName>
    </recommendedName>
</protein>
<dbReference type="Gene3D" id="2.30.29.30">
    <property type="entry name" value="Pleckstrin-homology domain (PH domain)/Phosphotyrosine-binding domain (PTB)"/>
    <property type="match status" value="1"/>
</dbReference>
<dbReference type="AlphaFoldDB" id="A0A9P0FET9"/>
<dbReference type="InterPro" id="IPR019748">
    <property type="entry name" value="FERM_central"/>
</dbReference>
<sequence>MSRLVELECWLRSRGWWSCSATARCSVSNSLTFNPDSDSSQLFRFMGTFPAPKCITFSAIRLRKSHRCHHFLLRVRSLGLDGIYPARGTNHLQLLNRFSLHPLELKRIIMHLKFLYGLLHNQIDSIALLESVNLRVPFFQSRSQLTFTYKIPRINAISRTILVLAQIGRYYIPHQAVVKESSTTTKLRVVFVASCKTTNGISLNDCMLTGLRLQQDLLNILLRWRYKIAVSAAYGTASAPYIAVRTMQQLARDEKPKFPVASEDFYVDDLLSGTDSEEFNVKERSSNNFGILQHLPLKDETALEVKMDDVKKSLRLQHRILEAHANVKDLSLIEAKINYIKAWQLLPDFGISFFVVKFMDSKKEELLGVGYNRIMKMDINTGDHQKTWRFNTMKAWNVNWEIKHMMVQFEEGNIIFSCLSADCKVVHEFIGGYIFLSTRSKDASQTLNEELFHKLTGGWS</sequence>
<keyword evidence="5" id="KW-1185">Reference proteome</keyword>
<dbReference type="FunFam" id="2.30.29.30:FF:000037">
    <property type="entry name" value="Fermitin family homolog 2"/>
    <property type="match status" value="1"/>
</dbReference>
<dbReference type="SUPFAM" id="SSF50729">
    <property type="entry name" value="PH domain-like"/>
    <property type="match status" value="1"/>
</dbReference>
<reference evidence="4" key="1">
    <citation type="submission" date="2021-12" db="EMBL/GenBank/DDBJ databases">
        <authorList>
            <person name="King R."/>
        </authorList>
    </citation>
    <scope>NUCLEOTIDE SEQUENCE</scope>
</reference>
<dbReference type="GO" id="GO:0030055">
    <property type="term" value="C:cell-substrate junction"/>
    <property type="evidence" value="ECO:0007669"/>
    <property type="project" value="TreeGrafter"/>
</dbReference>